<feature type="transmembrane region" description="Helical" evidence="4">
    <location>
        <begin position="100"/>
        <end position="123"/>
    </location>
</feature>
<protein>
    <submittedName>
        <fullName evidence="6">Major facilitator superfamily domain-containing protein</fullName>
    </submittedName>
</protein>
<feature type="compositionally biased region" description="Pro residues" evidence="3">
    <location>
        <begin position="1"/>
        <end position="10"/>
    </location>
</feature>
<comment type="caution">
    <text evidence="6">The sequence shown here is derived from an EMBL/GenBank/DDBJ whole genome shotgun (WGS) entry which is preliminary data.</text>
</comment>
<evidence type="ECO:0000313" key="7">
    <source>
        <dbReference type="Proteomes" id="UP001172159"/>
    </source>
</evidence>
<gene>
    <name evidence="6" type="ORF">B0T21DRAFT_360144</name>
</gene>
<feature type="transmembrane region" description="Helical" evidence="4">
    <location>
        <begin position="383"/>
        <end position="400"/>
    </location>
</feature>
<dbReference type="Gene3D" id="1.20.1250.20">
    <property type="entry name" value="MFS general substrate transporter like domains"/>
    <property type="match status" value="2"/>
</dbReference>
<dbReference type="Proteomes" id="UP001172159">
    <property type="component" value="Unassembled WGS sequence"/>
</dbReference>
<dbReference type="PROSITE" id="PS50850">
    <property type="entry name" value="MFS"/>
    <property type="match status" value="1"/>
</dbReference>
<dbReference type="InterPro" id="IPR036259">
    <property type="entry name" value="MFS_trans_sf"/>
</dbReference>
<feature type="region of interest" description="Disordered" evidence="3">
    <location>
        <begin position="1"/>
        <end position="48"/>
    </location>
</feature>
<name>A0AA40EM03_9PEZI</name>
<comment type="subcellular location">
    <subcellularLocation>
        <location evidence="1">Membrane</location>
        <topology evidence="1">Multi-pass membrane protein</topology>
    </subcellularLocation>
</comment>
<feature type="domain" description="Major facilitator superfamily (MFS) profile" evidence="5">
    <location>
        <begin position="261"/>
        <end position="448"/>
    </location>
</feature>
<evidence type="ECO:0000256" key="4">
    <source>
        <dbReference type="SAM" id="Phobius"/>
    </source>
</evidence>
<keyword evidence="4" id="KW-0472">Membrane</keyword>
<dbReference type="InterPro" id="IPR020846">
    <property type="entry name" value="MFS_dom"/>
</dbReference>
<accession>A0AA40EM03</accession>
<keyword evidence="7" id="KW-1185">Reference proteome</keyword>
<evidence type="ECO:0000259" key="5">
    <source>
        <dbReference type="PROSITE" id="PS50850"/>
    </source>
</evidence>
<dbReference type="InterPro" id="IPR011701">
    <property type="entry name" value="MFS"/>
</dbReference>
<proteinExistence type="inferred from homology"/>
<feature type="transmembrane region" description="Helical" evidence="4">
    <location>
        <begin position="351"/>
        <end position="371"/>
    </location>
</feature>
<feature type="transmembrane region" description="Helical" evidence="4">
    <location>
        <begin position="135"/>
        <end position="154"/>
    </location>
</feature>
<evidence type="ECO:0000313" key="6">
    <source>
        <dbReference type="EMBL" id="KAK0741798.1"/>
    </source>
</evidence>
<keyword evidence="4" id="KW-1133">Transmembrane helix</keyword>
<dbReference type="GO" id="GO:0022857">
    <property type="term" value="F:transmembrane transporter activity"/>
    <property type="evidence" value="ECO:0007669"/>
    <property type="project" value="InterPro"/>
</dbReference>
<reference evidence="6" key="1">
    <citation type="submission" date="2023-06" db="EMBL/GenBank/DDBJ databases">
        <title>Genome-scale phylogeny and comparative genomics of the fungal order Sordariales.</title>
        <authorList>
            <consortium name="Lawrence Berkeley National Laboratory"/>
            <person name="Hensen N."/>
            <person name="Bonometti L."/>
            <person name="Westerberg I."/>
            <person name="Brannstrom I.O."/>
            <person name="Guillou S."/>
            <person name="Cros-Aarteil S."/>
            <person name="Calhoun S."/>
            <person name="Haridas S."/>
            <person name="Kuo A."/>
            <person name="Mondo S."/>
            <person name="Pangilinan J."/>
            <person name="Riley R."/>
            <person name="Labutti K."/>
            <person name="Andreopoulos B."/>
            <person name="Lipzen A."/>
            <person name="Chen C."/>
            <person name="Yanf M."/>
            <person name="Daum C."/>
            <person name="Ng V."/>
            <person name="Clum A."/>
            <person name="Steindorff A."/>
            <person name="Ohm R."/>
            <person name="Martin F."/>
            <person name="Silar P."/>
            <person name="Natvig D."/>
            <person name="Lalanne C."/>
            <person name="Gautier V."/>
            <person name="Ament-Velasquez S.L."/>
            <person name="Kruys A."/>
            <person name="Hutchinson M.I."/>
            <person name="Powell A.J."/>
            <person name="Barry K."/>
            <person name="Miller A.N."/>
            <person name="Grigoriev I.V."/>
            <person name="Debuchy R."/>
            <person name="Gladieux P."/>
            <person name="Thoren M.H."/>
            <person name="Johannesson H."/>
        </authorList>
    </citation>
    <scope>NUCLEOTIDE SEQUENCE</scope>
    <source>
        <strain evidence="6">CBS 540.89</strain>
    </source>
</reference>
<feature type="transmembrane region" description="Helical" evidence="4">
    <location>
        <begin position="188"/>
        <end position="208"/>
    </location>
</feature>
<feature type="transmembrane region" description="Helical" evidence="4">
    <location>
        <begin position="60"/>
        <end position="88"/>
    </location>
</feature>
<evidence type="ECO:0000256" key="1">
    <source>
        <dbReference type="ARBA" id="ARBA00004141"/>
    </source>
</evidence>
<organism evidence="6 7">
    <name type="scientific">Apiosordaria backusii</name>
    <dbReference type="NCBI Taxonomy" id="314023"/>
    <lineage>
        <taxon>Eukaryota</taxon>
        <taxon>Fungi</taxon>
        <taxon>Dikarya</taxon>
        <taxon>Ascomycota</taxon>
        <taxon>Pezizomycotina</taxon>
        <taxon>Sordariomycetes</taxon>
        <taxon>Sordariomycetidae</taxon>
        <taxon>Sordariales</taxon>
        <taxon>Lasiosphaeriaceae</taxon>
        <taxon>Apiosordaria</taxon>
    </lineage>
</organism>
<feature type="compositionally biased region" description="Low complexity" evidence="3">
    <location>
        <begin position="11"/>
        <end position="22"/>
    </location>
</feature>
<dbReference type="InterPro" id="IPR050327">
    <property type="entry name" value="Proton-linked_MCT"/>
</dbReference>
<dbReference type="GO" id="GO:0016020">
    <property type="term" value="C:membrane"/>
    <property type="evidence" value="ECO:0007669"/>
    <property type="project" value="UniProtKB-SubCell"/>
</dbReference>
<keyword evidence="4" id="KW-0812">Transmembrane</keyword>
<dbReference type="SUPFAM" id="SSF103473">
    <property type="entry name" value="MFS general substrate transporter"/>
    <property type="match status" value="1"/>
</dbReference>
<evidence type="ECO:0000256" key="2">
    <source>
        <dbReference type="ARBA" id="ARBA00006727"/>
    </source>
</evidence>
<feature type="transmembrane region" description="Helical" evidence="4">
    <location>
        <begin position="325"/>
        <end position="345"/>
    </location>
</feature>
<dbReference type="PANTHER" id="PTHR11360:SF319">
    <property type="entry name" value="MAJOR FACILITATOR SUPERFAMILY (MFS) PROFILE DOMAIN-CONTAINING PROTEIN"/>
    <property type="match status" value="1"/>
</dbReference>
<feature type="transmembrane region" description="Helical" evidence="4">
    <location>
        <begin position="412"/>
        <end position="435"/>
    </location>
</feature>
<dbReference type="EMBL" id="JAUKTV010000003">
    <property type="protein sequence ID" value="KAK0741798.1"/>
    <property type="molecule type" value="Genomic_DNA"/>
</dbReference>
<dbReference type="PANTHER" id="PTHR11360">
    <property type="entry name" value="MONOCARBOXYLATE TRANSPORTER"/>
    <property type="match status" value="1"/>
</dbReference>
<evidence type="ECO:0000256" key="3">
    <source>
        <dbReference type="SAM" id="MobiDB-lite"/>
    </source>
</evidence>
<sequence>MTVPHPPPTSSPDTSSRSSSEKPPIPNQNLPAQDLEKTPGASPPTLADLYGPAPDGGARAWLVALGAACIFFSCLGIVNSFGVFLQYYHTHQLSSYTPDQIAWIGSLTACIQFLAGGISGPLFDRYGTWVIRSGAILYVLGIMMTSLCQEYYQFMLAQGVLTGLASAMIQVPAFAVVSQYFDKKRAAALGLVVSGSSIGGVVFPIALGKMLNDTSLGFGWSVRVMGFVVAPMMGFCCFSLKARLPPRKTQFFLWGAFTELRFVGLVAAGFLVLLGMFTPLFFLPSYAVSMGMDKILASYLLAIVNGASTFGRILPGILADKYGKLNIYGVGSLATGIVVLCLTRATSTAGLVVYAVFIGLTSGTLVSANSAAFSTCTNNPQNLGTYIGMGLAVGSIAILVGPPVNGVLLDKYGGYLEVSLFSGVMCLAGGVVIMATKLTTPEGLFGRV</sequence>
<dbReference type="CDD" id="cd17352">
    <property type="entry name" value="MFS_MCT_SLC16"/>
    <property type="match status" value="1"/>
</dbReference>
<feature type="transmembrane region" description="Helical" evidence="4">
    <location>
        <begin position="295"/>
        <end position="313"/>
    </location>
</feature>
<feature type="transmembrane region" description="Helical" evidence="4">
    <location>
        <begin position="160"/>
        <end position="181"/>
    </location>
</feature>
<feature type="transmembrane region" description="Helical" evidence="4">
    <location>
        <begin position="220"/>
        <end position="240"/>
    </location>
</feature>
<feature type="transmembrane region" description="Helical" evidence="4">
    <location>
        <begin position="260"/>
        <end position="283"/>
    </location>
</feature>
<comment type="similarity">
    <text evidence="2">Belongs to the major facilitator superfamily. Monocarboxylate porter (TC 2.A.1.13) family.</text>
</comment>
<dbReference type="AlphaFoldDB" id="A0AA40EM03"/>
<dbReference type="Pfam" id="PF07690">
    <property type="entry name" value="MFS_1"/>
    <property type="match status" value="1"/>
</dbReference>